<evidence type="ECO:0000256" key="5">
    <source>
        <dbReference type="ARBA" id="ARBA00022989"/>
    </source>
</evidence>
<dbReference type="Pfam" id="PF01790">
    <property type="entry name" value="LGT"/>
    <property type="match status" value="1"/>
</dbReference>
<keyword evidence="6 7" id="KW-0472">Membrane</keyword>
<dbReference type="HAMAP" id="MF_01147">
    <property type="entry name" value="Lgt"/>
    <property type="match status" value="1"/>
</dbReference>
<keyword evidence="5 7" id="KW-1133">Transmembrane helix</keyword>
<evidence type="ECO:0000256" key="1">
    <source>
        <dbReference type="ARBA" id="ARBA00007150"/>
    </source>
</evidence>
<dbReference type="PANTHER" id="PTHR30589:SF0">
    <property type="entry name" value="PHOSPHATIDYLGLYCEROL--PROLIPOPROTEIN DIACYLGLYCERYL TRANSFERASE"/>
    <property type="match status" value="1"/>
</dbReference>
<dbReference type="GO" id="GO:0008961">
    <property type="term" value="F:phosphatidylglycerol-prolipoprotein diacylglyceryl transferase activity"/>
    <property type="evidence" value="ECO:0007669"/>
    <property type="project" value="UniProtKB-UniRule"/>
</dbReference>
<evidence type="ECO:0000256" key="6">
    <source>
        <dbReference type="ARBA" id="ARBA00023136"/>
    </source>
</evidence>
<evidence type="ECO:0000256" key="3">
    <source>
        <dbReference type="ARBA" id="ARBA00022679"/>
    </source>
</evidence>
<keyword evidence="8" id="KW-0449">Lipoprotein</keyword>
<feature type="transmembrane region" description="Helical" evidence="7">
    <location>
        <begin position="238"/>
        <end position="256"/>
    </location>
</feature>
<keyword evidence="3 7" id="KW-0808">Transferase</keyword>
<feature type="transmembrane region" description="Helical" evidence="7">
    <location>
        <begin position="94"/>
        <end position="111"/>
    </location>
</feature>
<comment type="similarity">
    <text evidence="1 7">Belongs to the Lgt family.</text>
</comment>
<feature type="binding site" evidence="7">
    <location>
        <position position="137"/>
    </location>
    <ligand>
        <name>a 1,2-diacyl-sn-glycero-3-phospho-(1'-sn-glycerol)</name>
        <dbReference type="ChEBI" id="CHEBI:64716"/>
    </ligand>
</feature>
<feature type="transmembrane region" description="Helical" evidence="7">
    <location>
        <begin position="51"/>
        <end position="74"/>
    </location>
</feature>
<dbReference type="PANTHER" id="PTHR30589">
    <property type="entry name" value="PROLIPOPROTEIN DIACYLGLYCERYL TRANSFERASE"/>
    <property type="match status" value="1"/>
</dbReference>
<dbReference type="AlphaFoldDB" id="A0A841PT32"/>
<organism evidence="8 9">
    <name type="scientific">Geomicrobium halophilum</name>
    <dbReference type="NCBI Taxonomy" id="549000"/>
    <lineage>
        <taxon>Bacteria</taxon>
        <taxon>Bacillati</taxon>
        <taxon>Bacillota</taxon>
        <taxon>Bacilli</taxon>
        <taxon>Bacillales</taxon>
        <taxon>Geomicrobium</taxon>
    </lineage>
</organism>
<dbReference type="UniPathway" id="UPA00664"/>
<evidence type="ECO:0000313" key="8">
    <source>
        <dbReference type="EMBL" id="MBB6450346.1"/>
    </source>
</evidence>
<accession>A0A841PT32</accession>
<dbReference type="RefSeq" id="WP_184404399.1">
    <property type="nucleotide sequence ID" value="NZ_JACHHJ010000003.1"/>
</dbReference>
<comment type="subcellular location">
    <subcellularLocation>
        <location evidence="7">Cell membrane</location>
        <topology evidence="7">Multi-pass membrane protein</topology>
    </subcellularLocation>
</comment>
<reference evidence="8 9" key="1">
    <citation type="submission" date="2020-08" db="EMBL/GenBank/DDBJ databases">
        <title>Genomic Encyclopedia of Type Strains, Phase IV (KMG-IV): sequencing the most valuable type-strain genomes for metagenomic binning, comparative biology and taxonomic classification.</title>
        <authorList>
            <person name="Goeker M."/>
        </authorList>
    </citation>
    <scope>NUCLEOTIDE SEQUENCE [LARGE SCALE GENOMIC DNA]</scope>
    <source>
        <strain evidence="8 9">DSM 21769</strain>
    </source>
</reference>
<keyword evidence="4 7" id="KW-0812">Transmembrane</keyword>
<proteinExistence type="inferred from homology"/>
<comment type="caution">
    <text evidence="8">The sequence shown here is derived from an EMBL/GenBank/DDBJ whole genome shotgun (WGS) entry which is preliminary data.</text>
</comment>
<sequence length="282" mass="32458">MIYQVQPIDPIAFELGPLSVYWYGVIIGLGALIGYIIATREAKKRGLPNDLFADLLIWAIPISIISARLYYVLFNLEYYVHDPLQMFAIWEGGLAIHGGLIGAVITGAVFARLRGISFWKLADIAAPSIILGQAIGRWGNFINQEAHGGEVSRIFLENIMLPEWIIDQMFIEGAYYHPTFLYESIWNFLGFALLLYLRRVNLRRGELFLTYVIWYSFGRFFIEGLRTDSLMIADFLRTAQVISIILIVGSIIVMIYRRRKGLAKKRYYDTDKEQKKNKKKKK</sequence>
<dbReference type="PROSITE" id="PS01311">
    <property type="entry name" value="LGT"/>
    <property type="match status" value="1"/>
</dbReference>
<feature type="transmembrane region" description="Helical" evidence="7">
    <location>
        <begin position="208"/>
        <end position="226"/>
    </location>
</feature>
<comment type="function">
    <text evidence="7">Catalyzes the transfer of the diacylglyceryl group from phosphatidylglycerol to the sulfhydryl group of the N-terminal cysteine of a prolipoprotein, the first step in the formation of mature lipoproteins.</text>
</comment>
<keyword evidence="9" id="KW-1185">Reference proteome</keyword>
<dbReference type="NCBIfam" id="TIGR00544">
    <property type="entry name" value="lgt"/>
    <property type="match status" value="1"/>
</dbReference>
<keyword evidence="2 7" id="KW-1003">Cell membrane</keyword>
<evidence type="ECO:0000256" key="4">
    <source>
        <dbReference type="ARBA" id="ARBA00022692"/>
    </source>
</evidence>
<comment type="pathway">
    <text evidence="7">Protein modification; lipoprotein biosynthesis (diacylglyceryl transfer).</text>
</comment>
<evidence type="ECO:0000256" key="7">
    <source>
        <dbReference type="HAMAP-Rule" id="MF_01147"/>
    </source>
</evidence>
<gene>
    <name evidence="7" type="primary">lgt</name>
    <name evidence="8" type="ORF">HNR44_002329</name>
</gene>
<evidence type="ECO:0000256" key="2">
    <source>
        <dbReference type="ARBA" id="ARBA00022475"/>
    </source>
</evidence>
<dbReference type="InterPro" id="IPR001640">
    <property type="entry name" value="Lgt"/>
</dbReference>
<dbReference type="EMBL" id="JACHHJ010000003">
    <property type="protein sequence ID" value="MBB6450346.1"/>
    <property type="molecule type" value="Genomic_DNA"/>
</dbReference>
<protein>
    <recommendedName>
        <fullName evidence="7">Phosphatidylglycerol--prolipoprotein diacylglyceryl transferase</fullName>
        <ecNumber evidence="7">2.5.1.145</ecNumber>
    </recommendedName>
</protein>
<name>A0A841PT32_9BACL</name>
<feature type="transmembrane region" description="Helical" evidence="7">
    <location>
        <begin position="20"/>
        <end position="39"/>
    </location>
</feature>
<comment type="catalytic activity">
    <reaction evidence="7">
        <text>L-cysteinyl-[prolipoprotein] + a 1,2-diacyl-sn-glycero-3-phospho-(1'-sn-glycerol) = an S-1,2-diacyl-sn-glyceryl-L-cysteinyl-[prolipoprotein] + sn-glycerol 1-phosphate + H(+)</text>
        <dbReference type="Rhea" id="RHEA:56712"/>
        <dbReference type="Rhea" id="RHEA-COMP:14679"/>
        <dbReference type="Rhea" id="RHEA-COMP:14680"/>
        <dbReference type="ChEBI" id="CHEBI:15378"/>
        <dbReference type="ChEBI" id="CHEBI:29950"/>
        <dbReference type="ChEBI" id="CHEBI:57685"/>
        <dbReference type="ChEBI" id="CHEBI:64716"/>
        <dbReference type="ChEBI" id="CHEBI:140658"/>
        <dbReference type="EC" id="2.5.1.145"/>
    </reaction>
</comment>
<dbReference type="Proteomes" id="UP000568839">
    <property type="component" value="Unassembled WGS sequence"/>
</dbReference>
<dbReference type="GO" id="GO:0042158">
    <property type="term" value="P:lipoprotein biosynthetic process"/>
    <property type="evidence" value="ECO:0007669"/>
    <property type="project" value="UniProtKB-UniRule"/>
</dbReference>
<evidence type="ECO:0000313" key="9">
    <source>
        <dbReference type="Proteomes" id="UP000568839"/>
    </source>
</evidence>
<dbReference type="GO" id="GO:0005886">
    <property type="term" value="C:plasma membrane"/>
    <property type="evidence" value="ECO:0007669"/>
    <property type="project" value="UniProtKB-SubCell"/>
</dbReference>
<dbReference type="EC" id="2.5.1.145" evidence="7"/>